<evidence type="ECO:0000313" key="2">
    <source>
        <dbReference type="EMBL" id="KAF3438143.1"/>
    </source>
</evidence>
<evidence type="ECO:0000313" key="3">
    <source>
        <dbReference type="Proteomes" id="UP000796880"/>
    </source>
</evidence>
<reference evidence="2" key="1">
    <citation type="submission" date="2020-03" db="EMBL/GenBank/DDBJ databases">
        <title>A high-quality chromosome-level genome assembly of a woody plant with both climbing and erect habits, Rhamnella rubrinervis.</title>
        <authorList>
            <person name="Lu Z."/>
            <person name="Yang Y."/>
            <person name="Zhu X."/>
            <person name="Sun Y."/>
        </authorList>
    </citation>
    <scope>NUCLEOTIDE SEQUENCE</scope>
    <source>
        <strain evidence="2">BYM</strain>
        <tissue evidence="2">Leaf</tissue>
    </source>
</reference>
<proteinExistence type="predicted"/>
<keyword evidence="3" id="KW-1185">Reference proteome</keyword>
<organism evidence="2 3">
    <name type="scientific">Rhamnella rubrinervis</name>
    <dbReference type="NCBI Taxonomy" id="2594499"/>
    <lineage>
        <taxon>Eukaryota</taxon>
        <taxon>Viridiplantae</taxon>
        <taxon>Streptophyta</taxon>
        <taxon>Embryophyta</taxon>
        <taxon>Tracheophyta</taxon>
        <taxon>Spermatophyta</taxon>
        <taxon>Magnoliopsida</taxon>
        <taxon>eudicotyledons</taxon>
        <taxon>Gunneridae</taxon>
        <taxon>Pentapetalae</taxon>
        <taxon>rosids</taxon>
        <taxon>fabids</taxon>
        <taxon>Rosales</taxon>
        <taxon>Rhamnaceae</taxon>
        <taxon>rhamnoid group</taxon>
        <taxon>Rhamneae</taxon>
        <taxon>Rhamnella</taxon>
    </lineage>
</organism>
<dbReference type="OrthoDB" id="1302636at2759"/>
<dbReference type="Proteomes" id="UP000796880">
    <property type="component" value="Unassembled WGS sequence"/>
</dbReference>
<dbReference type="AlphaFoldDB" id="A0A8K0DZN5"/>
<accession>A0A8K0DZN5</accession>
<feature type="compositionally biased region" description="Gly residues" evidence="1">
    <location>
        <begin position="67"/>
        <end position="76"/>
    </location>
</feature>
<comment type="caution">
    <text evidence="2">The sequence shown here is derived from an EMBL/GenBank/DDBJ whole genome shotgun (WGS) entry which is preliminary data.</text>
</comment>
<feature type="compositionally biased region" description="Basic and acidic residues" evidence="1">
    <location>
        <begin position="13"/>
        <end position="31"/>
    </location>
</feature>
<feature type="region of interest" description="Disordered" evidence="1">
    <location>
        <begin position="1"/>
        <end position="31"/>
    </location>
</feature>
<name>A0A8K0DZN5_9ROSA</name>
<sequence length="205" mass="22305">MQPQSGVNPAHNTGERPIAKQVPRGKDEKDFEKRVKECLKLSGSLTGLRLGRMWNGESRSADDSGRGPCGSVGGGSSPAVVMPAETLPPRSRLARCRWARARGTAGPAPPVSFARLETRTKEFDICDLYLAGQEPCPDECERALGGRCKLRARARERVSRGAILVVVANIQMRTLKSGGKVPCERTAHGLVDPKRCGNWFDTLIR</sequence>
<dbReference type="EMBL" id="VOIH02000009">
    <property type="protein sequence ID" value="KAF3438143.1"/>
    <property type="molecule type" value="Genomic_DNA"/>
</dbReference>
<gene>
    <name evidence="2" type="ORF">FNV43_RR20899</name>
</gene>
<feature type="compositionally biased region" description="Polar residues" evidence="1">
    <location>
        <begin position="1"/>
        <end position="11"/>
    </location>
</feature>
<feature type="region of interest" description="Disordered" evidence="1">
    <location>
        <begin position="56"/>
        <end position="83"/>
    </location>
</feature>
<evidence type="ECO:0000256" key="1">
    <source>
        <dbReference type="SAM" id="MobiDB-lite"/>
    </source>
</evidence>
<protein>
    <submittedName>
        <fullName evidence="2">Uncharacterized protein</fullName>
    </submittedName>
</protein>